<protein>
    <submittedName>
        <fullName evidence="2">Uncharacterized protein</fullName>
    </submittedName>
</protein>
<keyword evidence="3" id="KW-1185">Reference proteome</keyword>
<keyword evidence="1" id="KW-0472">Membrane</keyword>
<evidence type="ECO:0000256" key="1">
    <source>
        <dbReference type="SAM" id="Phobius"/>
    </source>
</evidence>
<keyword evidence="1" id="KW-0812">Transmembrane</keyword>
<accession>A0ABP0LX54</accession>
<evidence type="ECO:0000313" key="3">
    <source>
        <dbReference type="Proteomes" id="UP001642484"/>
    </source>
</evidence>
<name>A0ABP0LX54_9DINO</name>
<keyword evidence="1" id="KW-1133">Transmembrane helix</keyword>
<feature type="non-terminal residue" evidence="2">
    <location>
        <position position="270"/>
    </location>
</feature>
<gene>
    <name evidence="2" type="ORF">CCMP2556_LOCUS23022</name>
</gene>
<dbReference type="Proteomes" id="UP001642484">
    <property type="component" value="Unassembled WGS sequence"/>
</dbReference>
<dbReference type="EMBL" id="CAXAMN010014470">
    <property type="protein sequence ID" value="CAK9043508.1"/>
    <property type="molecule type" value="Genomic_DNA"/>
</dbReference>
<reference evidence="2 3" key="1">
    <citation type="submission" date="2024-02" db="EMBL/GenBank/DDBJ databases">
        <authorList>
            <person name="Chen Y."/>
            <person name="Shah S."/>
            <person name="Dougan E. K."/>
            <person name="Thang M."/>
            <person name="Chan C."/>
        </authorList>
    </citation>
    <scope>NUCLEOTIDE SEQUENCE [LARGE SCALE GENOMIC DNA]</scope>
</reference>
<feature type="transmembrane region" description="Helical" evidence="1">
    <location>
        <begin position="141"/>
        <end position="161"/>
    </location>
</feature>
<comment type="caution">
    <text evidence="2">The sequence shown here is derived from an EMBL/GenBank/DDBJ whole genome shotgun (WGS) entry which is preliminary data.</text>
</comment>
<proteinExistence type="predicted"/>
<organism evidence="2 3">
    <name type="scientific">Durusdinium trenchii</name>
    <dbReference type="NCBI Taxonomy" id="1381693"/>
    <lineage>
        <taxon>Eukaryota</taxon>
        <taxon>Sar</taxon>
        <taxon>Alveolata</taxon>
        <taxon>Dinophyceae</taxon>
        <taxon>Suessiales</taxon>
        <taxon>Symbiodiniaceae</taxon>
        <taxon>Durusdinium</taxon>
    </lineage>
</organism>
<evidence type="ECO:0000313" key="2">
    <source>
        <dbReference type="EMBL" id="CAK9043508.1"/>
    </source>
</evidence>
<sequence length="270" mass="30899">MNSAKNLLYLVHFEPESQAKLRKMLEFCFLEAAAWASPPTTPYVKHGDLDILPEEYKEAAFILRAKPPENISPRPVLLYLREICDQLFDPDLATTHAGSEKMDKISIIRRFHRNMEDELHNLFAKFDFLLMFRENFVTNQFRWMLETVIFVYVVLYPWCVGAPSVRGRKRKELAEILLGGARNAAQSSEKDDADVGMACVFYGLNALTEQLEDETPPSMGQQLRLQSWLFDPTASTAAGRRHQPDGPTKRALLFCAQSSRIKEDRNEAVN</sequence>